<organism evidence="2 3">
    <name type="scientific">Rhodococcus opacus RKJ300 = JCM 13270</name>
    <dbReference type="NCBI Taxonomy" id="1165867"/>
    <lineage>
        <taxon>Bacteria</taxon>
        <taxon>Bacillati</taxon>
        <taxon>Actinomycetota</taxon>
        <taxon>Actinomycetes</taxon>
        <taxon>Mycobacteriales</taxon>
        <taxon>Nocardiaceae</taxon>
        <taxon>Rhodococcus</taxon>
    </lineage>
</organism>
<accession>I0WM16</accession>
<evidence type="ECO:0000313" key="3">
    <source>
        <dbReference type="Proteomes" id="UP000006447"/>
    </source>
</evidence>
<evidence type="ECO:0008006" key="4">
    <source>
        <dbReference type="Google" id="ProtNLM"/>
    </source>
</evidence>
<sequence length="407" mass="44630">MTIVYAPNPTGTGHNMRALAIAAQVRELKPEVEQTVLLGSMQDTFRPMFAEAKVEVVDIAPKATNTALHSHLSDRLDWENMVSNYLVPTFLNGDRILRMLGHFRDVDTEIVVSDYNPVAGIAAHIAGLPHVLVTERFNFSLVNVTNDQLVKGGAEVDSVELDRARAALDQVFRLITSTAAAVVTDKPSLPNYVLDKEFRSLEENGKAQFVGPIIRPLPSGDARAEGKAIREKLGLGEGPVIVATVGGTTMHLKNKQALIDCYLDVYERLRGRYPALEMVLIGREKIDVPPGVHSLDYLPDWMPLIRDAALLLVPPGWITVTEICALGIPAVFVLSSYSEYHEIEPFERLTAFGFVTHLGTDAVDLAVKAEGLINSPNAVAILREKYRVVAPDPYGAQRVAQIVLSLR</sequence>
<dbReference type="RefSeq" id="WP_007299323.1">
    <property type="nucleotide sequence ID" value="NZ_AJJH01000135.1"/>
</dbReference>
<dbReference type="Gene3D" id="3.40.50.2000">
    <property type="entry name" value="Glycogen Phosphorylase B"/>
    <property type="match status" value="1"/>
</dbReference>
<dbReference type="Proteomes" id="UP000006447">
    <property type="component" value="Unassembled WGS sequence"/>
</dbReference>
<protein>
    <recommendedName>
        <fullName evidence="4">Glycosyl transferase family 28 C-terminal domain-containing protein</fullName>
    </recommendedName>
</protein>
<name>I0WM16_RHOOP</name>
<dbReference type="SUPFAM" id="SSF53756">
    <property type="entry name" value="UDP-Glycosyltransferase/glycogen phosphorylase"/>
    <property type="match status" value="1"/>
</dbReference>
<proteinExistence type="predicted"/>
<comment type="caution">
    <text evidence="2">The sequence shown here is derived from an EMBL/GenBank/DDBJ whole genome shotgun (WGS) entry which is preliminary data.</text>
</comment>
<reference evidence="2 3" key="1">
    <citation type="journal article" date="2012" name="J. Bacteriol.">
        <title>Draft genome sequence of the nitrophenol-degrading actinomycete Rhodococcus imtechensis RKJ300.</title>
        <authorList>
            <person name="Vikram S."/>
            <person name="Kumar S."/>
            <person name="Subramanian S."/>
            <person name="Raghava G.P."/>
        </authorList>
    </citation>
    <scope>NUCLEOTIDE SEQUENCE [LARGE SCALE GENOMIC DNA]</scope>
    <source>
        <strain evidence="2 3">RKJ300</strain>
    </source>
</reference>
<dbReference type="PATRIC" id="fig|1165867.3.peg.4858"/>
<keyword evidence="1" id="KW-0808">Transferase</keyword>
<dbReference type="GO" id="GO:0016757">
    <property type="term" value="F:glycosyltransferase activity"/>
    <property type="evidence" value="ECO:0007669"/>
    <property type="project" value="TreeGrafter"/>
</dbReference>
<evidence type="ECO:0000313" key="2">
    <source>
        <dbReference type="EMBL" id="EID77432.1"/>
    </source>
</evidence>
<evidence type="ECO:0000256" key="1">
    <source>
        <dbReference type="ARBA" id="ARBA00022679"/>
    </source>
</evidence>
<dbReference type="EMBL" id="AJJH01000135">
    <property type="protein sequence ID" value="EID77432.1"/>
    <property type="molecule type" value="Genomic_DNA"/>
</dbReference>
<gene>
    <name evidence="2" type="ORF">W59_23820</name>
</gene>
<dbReference type="AlphaFoldDB" id="I0WM16"/>
<dbReference type="PANTHER" id="PTHR21015">
    <property type="entry name" value="UDP-N-ACETYLGLUCOSAMINE--N-ACETYLMURAMYL-(PENTAPEPTIDE) PYROPHOSPHORYL-UNDECAPRENOL N-ACETYLGLUCOSAMINE TRANSFERASE 1"/>
    <property type="match status" value="1"/>
</dbReference>
<dbReference type="PANTHER" id="PTHR21015:SF22">
    <property type="entry name" value="GLYCOSYLTRANSFERASE"/>
    <property type="match status" value="1"/>
</dbReference>